<feature type="transmembrane region" description="Helical" evidence="7">
    <location>
        <begin position="181"/>
        <end position="208"/>
    </location>
</feature>
<dbReference type="SUPFAM" id="SSF81345">
    <property type="entry name" value="ABC transporter involved in vitamin B12 uptake, BtuC"/>
    <property type="match status" value="1"/>
</dbReference>
<keyword evidence="5 7" id="KW-0472">Membrane</keyword>
<dbReference type="GO" id="GO:0055085">
    <property type="term" value="P:transmembrane transport"/>
    <property type="evidence" value="ECO:0007669"/>
    <property type="project" value="InterPro"/>
</dbReference>
<comment type="subcellular location">
    <subcellularLocation>
        <location evidence="6">Cell membrane</location>
        <topology evidence="6">Multi-pass membrane protein</topology>
    </subcellularLocation>
    <subcellularLocation>
        <location evidence="1">Membrane</location>
        <topology evidence="1">Multi-pass membrane protein</topology>
    </subcellularLocation>
</comment>
<dbReference type="GO" id="GO:0071281">
    <property type="term" value="P:cellular response to iron ion"/>
    <property type="evidence" value="ECO:0007669"/>
    <property type="project" value="UniProtKB-ARBA"/>
</dbReference>
<comment type="similarity">
    <text evidence="2 6">Belongs to the ABC-3 integral membrane protein family.</text>
</comment>
<evidence type="ECO:0000313" key="9">
    <source>
        <dbReference type="Proteomes" id="UP000739069"/>
    </source>
</evidence>
<protein>
    <submittedName>
        <fullName evidence="8">Metal ABC transporter permease</fullName>
    </submittedName>
</protein>
<dbReference type="Proteomes" id="UP000739069">
    <property type="component" value="Unassembled WGS sequence"/>
</dbReference>
<keyword evidence="3 6" id="KW-0812">Transmembrane</keyword>
<proteinExistence type="inferred from homology"/>
<dbReference type="CDD" id="cd06550">
    <property type="entry name" value="TM_ABC_iron-siderophores_like"/>
    <property type="match status" value="1"/>
</dbReference>
<organism evidence="8 9">
    <name type="scientific">Rothia mucilaginosa</name>
    <dbReference type="NCBI Taxonomy" id="43675"/>
    <lineage>
        <taxon>Bacteria</taxon>
        <taxon>Bacillati</taxon>
        <taxon>Actinomycetota</taxon>
        <taxon>Actinomycetes</taxon>
        <taxon>Micrococcales</taxon>
        <taxon>Micrococcaceae</taxon>
        <taxon>Rothia</taxon>
    </lineage>
</organism>
<sequence>MNILDFLVEPLTLPFMLRAFVVTVLAAAVCALLSCWLVLLGWSLMGDAISHAVLPGVVLAYIFGAPFAVGAVVAALVAVTLIGGVRRSGRVREDAAIGIVFTTLFAFGLVLISVTPSNTDLNHILFGNVLGVSWLDVWQVAILAVIVAAVLLVKRRDFVLYAFDPGFAQAVGLRPRLLGALLLVMLALTSVVALQIVGVVLVVAMLVIPGSTARLITDRFVPMLLVSVGVSLAGTLTGLYVSYHADISPGGAVVVTQGLLFALAYVFAPRYGVLGRMRARRLSVTAAEDETPVTEPSAS</sequence>
<evidence type="ECO:0000313" key="8">
    <source>
        <dbReference type="EMBL" id="MBS6634264.1"/>
    </source>
</evidence>
<dbReference type="InterPro" id="IPR001626">
    <property type="entry name" value="ABC_TroCD"/>
</dbReference>
<name>A0A943TA26_9MICC</name>
<evidence type="ECO:0000256" key="3">
    <source>
        <dbReference type="ARBA" id="ARBA00022692"/>
    </source>
</evidence>
<dbReference type="AlphaFoldDB" id="A0A943TA26"/>
<dbReference type="PANTHER" id="PTHR30477">
    <property type="entry name" value="ABC-TRANSPORTER METAL-BINDING PROTEIN"/>
    <property type="match status" value="1"/>
</dbReference>
<evidence type="ECO:0000256" key="6">
    <source>
        <dbReference type="RuleBase" id="RU003943"/>
    </source>
</evidence>
<feature type="transmembrane region" description="Helical" evidence="7">
    <location>
        <begin position="247"/>
        <end position="268"/>
    </location>
</feature>
<evidence type="ECO:0000256" key="5">
    <source>
        <dbReference type="ARBA" id="ARBA00023136"/>
    </source>
</evidence>
<dbReference type="GO" id="GO:0043190">
    <property type="term" value="C:ATP-binding cassette (ABC) transporter complex"/>
    <property type="evidence" value="ECO:0007669"/>
    <property type="project" value="InterPro"/>
</dbReference>
<gene>
    <name evidence="8" type="ORF">KH265_01145</name>
</gene>
<keyword evidence="6" id="KW-0813">Transport</keyword>
<dbReference type="FunFam" id="1.10.3470.10:FF:000003">
    <property type="entry name" value="Iron ABC transporter permease SitD"/>
    <property type="match status" value="1"/>
</dbReference>
<dbReference type="RefSeq" id="WP_303951790.1">
    <property type="nucleotide sequence ID" value="NZ_JAGZXI010000001.1"/>
</dbReference>
<reference evidence="8" key="1">
    <citation type="submission" date="2021-02" db="EMBL/GenBank/DDBJ databases">
        <title>Infant gut strain persistence is associated with maternal origin, phylogeny, and functional potential including surface adhesion and iron acquisition.</title>
        <authorList>
            <person name="Lou Y.C."/>
        </authorList>
    </citation>
    <scope>NUCLEOTIDE SEQUENCE</scope>
    <source>
        <strain evidence="8">L1_008_092G1_dasL1_008_092G1_concoct_16</strain>
    </source>
</reference>
<feature type="transmembrane region" description="Helical" evidence="7">
    <location>
        <begin position="95"/>
        <end position="114"/>
    </location>
</feature>
<accession>A0A943TA26</accession>
<evidence type="ECO:0000256" key="2">
    <source>
        <dbReference type="ARBA" id="ARBA00008034"/>
    </source>
</evidence>
<evidence type="ECO:0000256" key="4">
    <source>
        <dbReference type="ARBA" id="ARBA00022989"/>
    </source>
</evidence>
<dbReference type="GO" id="GO:0010043">
    <property type="term" value="P:response to zinc ion"/>
    <property type="evidence" value="ECO:0007669"/>
    <property type="project" value="TreeGrafter"/>
</dbReference>
<keyword evidence="4 7" id="KW-1133">Transmembrane helix</keyword>
<feature type="transmembrane region" description="Helical" evidence="7">
    <location>
        <begin position="220"/>
        <end position="241"/>
    </location>
</feature>
<evidence type="ECO:0000256" key="1">
    <source>
        <dbReference type="ARBA" id="ARBA00004141"/>
    </source>
</evidence>
<dbReference type="Gene3D" id="1.10.3470.10">
    <property type="entry name" value="ABC transporter involved in vitamin B12 uptake, BtuC"/>
    <property type="match status" value="1"/>
</dbReference>
<dbReference type="PANTHER" id="PTHR30477:SF13">
    <property type="entry name" value="IRON TRANSPORT SYSTEM MEMBRANE PROTEIN HI_0360-RELATED"/>
    <property type="match status" value="1"/>
</dbReference>
<feature type="transmembrane region" description="Helical" evidence="7">
    <location>
        <begin position="57"/>
        <end position="83"/>
    </location>
</feature>
<evidence type="ECO:0000256" key="7">
    <source>
        <dbReference type="SAM" id="Phobius"/>
    </source>
</evidence>
<dbReference type="Pfam" id="PF00950">
    <property type="entry name" value="ABC-3"/>
    <property type="match status" value="1"/>
</dbReference>
<comment type="caution">
    <text evidence="8">The sequence shown here is derived from an EMBL/GenBank/DDBJ whole genome shotgun (WGS) entry which is preliminary data.</text>
</comment>
<dbReference type="InterPro" id="IPR037294">
    <property type="entry name" value="ABC_BtuC-like"/>
</dbReference>
<feature type="transmembrane region" description="Helical" evidence="7">
    <location>
        <begin position="20"/>
        <end position="45"/>
    </location>
</feature>
<dbReference type="EMBL" id="JAGZXI010000001">
    <property type="protein sequence ID" value="MBS6634264.1"/>
    <property type="molecule type" value="Genomic_DNA"/>
</dbReference>
<feature type="transmembrane region" description="Helical" evidence="7">
    <location>
        <begin position="134"/>
        <end position="153"/>
    </location>
</feature>